<dbReference type="AlphaFoldDB" id="I1DVY1"/>
<comment type="caution">
    <text evidence="1">The sequence shown here is derived from an EMBL/GenBank/DDBJ whole genome shotgun (WGS) entry which is preliminary data.</text>
</comment>
<evidence type="ECO:0000313" key="1">
    <source>
        <dbReference type="EMBL" id="GAB58209.1"/>
    </source>
</evidence>
<name>I1DVY1_9GAMM</name>
<organism evidence="1 2">
    <name type="scientific">Rheinheimera nanhaiensis E407-8</name>
    <dbReference type="NCBI Taxonomy" id="562729"/>
    <lineage>
        <taxon>Bacteria</taxon>
        <taxon>Pseudomonadati</taxon>
        <taxon>Pseudomonadota</taxon>
        <taxon>Gammaproteobacteria</taxon>
        <taxon>Chromatiales</taxon>
        <taxon>Chromatiaceae</taxon>
        <taxon>Rheinheimera</taxon>
    </lineage>
</organism>
<dbReference type="Proteomes" id="UP000004374">
    <property type="component" value="Unassembled WGS sequence"/>
</dbReference>
<reference evidence="1 2" key="1">
    <citation type="journal article" date="2012" name="J. Bacteriol.">
        <title>Genome Sequence of the Protease-Producing Bacterium Rheinheimera nanhaiensis E407-8T, Isolated from Deep-Sea Sediment of the South China Sea.</title>
        <authorList>
            <person name="Zhang X.-Y."/>
            <person name="Zhang Y.-J."/>
            <person name="Qin Q.-L."/>
            <person name="Xie B.-B."/>
            <person name="Chen X.-L."/>
            <person name="Zhou B.-C."/>
            <person name="Zhang Y.-Z."/>
        </authorList>
    </citation>
    <scope>NUCLEOTIDE SEQUENCE [LARGE SCALE GENOMIC DNA]</scope>
    <source>
        <strain evidence="1 2">E407-8</strain>
    </source>
</reference>
<evidence type="ECO:0000313" key="2">
    <source>
        <dbReference type="Proteomes" id="UP000004374"/>
    </source>
</evidence>
<keyword evidence="2" id="KW-1185">Reference proteome</keyword>
<accession>I1DVY1</accession>
<gene>
    <name evidence="1" type="ORF">RNAN_1180</name>
</gene>
<proteinExistence type="predicted"/>
<dbReference type="EMBL" id="BAFK01000005">
    <property type="protein sequence ID" value="GAB58209.1"/>
    <property type="molecule type" value="Genomic_DNA"/>
</dbReference>
<protein>
    <submittedName>
        <fullName evidence="1">Uncharacterized protein</fullName>
    </submittedName>
</protein>
<sequence>MVISVKPLNVSAACTGKPNNNVKKQMIPFNFITSLFELLQIDIVDYN</sequence>